<keyword evidence="5 8" id="KW-0175">Coiled coil</keyword>
<keyword evidence="12" id="KW-1185">Reference proteome</keyword>
<feature type="domain" description="Kinesin motor" evidence="10">
    <location>
        <begin position="105"/>
        <end position="429"/>
    </location>
</feature>
<evidence type="ECO:0000256" key="7">
    <source>
        <dbReference type="PROSITE-ProRule" id="PRU00283"/>
    </source>
</evidence>
<keyword evidence="4 7" id="KW-0067">ATP-binding</keyword>
<evidence type="ECO:0000256" key="4">
    <source>
        <dbReference type="ARBA" id="ARBA00022840"/>
    </source>
</evidence>
<comment type="similarity">
    <text evidence="1">Belongs to the TRAFAC class myosin-kinesin ATPase superfamily. Kinesin family. KIN-14 subfamily.</text>
</comment>
<dbReference type="GO" id="GO:0005874">
    <property type="term" value="C:microtubule"/>
    <property type="evidence" value="ECO:0007669"/>
    <property type="project" value="UniProtKB-KW"/>
</dbReference>
<comment type="caution">
    <text evidence="11">The sequence shown here is derived from an EMBL/GenBank/DDBJ whole genome shotgun (WGS) entry which is preliminary data.</text>
</comment>
<feature type="coiled-coil region" evidence="8">
    <location>
        <begin position="440"/>
        <end position="467"/>
    </location>
</feature>
<dbReference type="EMBL" id="JAXQNO010000007">
    <property type="protein sequence ID" value="KAK4794608.1"/>
    <property type="molecule type" value="Genomic_DNA"/>
</dbReference>
<organism evidence="11 12">
    <name type="scientific">Trapa natans</name>
    <name type="common">Water chestnut</name>
    <dbReference type="NCBI Taxonomy" id="22666"/>
    <lineage>
        <taxon>Eukaryota</taxon>
        <taxon>Viridiplantae</taxon>
        <taxon>Streptophyta</taxon>
        <taxon>Embryophyta</taxon>
        <taxon>Tracheophyta</taxon>
        <taxon>Spermatophyta</taxon>
        <taxon>Magnoliopsida</taxon>
        <taxon>eudicotyledons</taxon>
        <taxon>Gunneridae</taxon>
        <taxon>Pentapetalae</taxon>
        <taxon>rosids</taxon>
        <taxon>malvids</taxon>
        <taxon>Myrtales</taxon>
        <taxon>Lythraceae</taxon>
        <taxon>Trapa</taxon>
    </lineage>
</organism>
<protein>
    <recommendedName>
        <fullName evidence="10">Kinesin motor domain-containing protein</fullName>
    </recommendedName>
</protein>
<dbReference type="InterPro" id="IPR027417">
    <property type="entry name" value="P-loop_NTPase"/>
</dbReference>
<accession>A0AAN7LSF3</accession>
<dbReference type="GO" id="GO:0008017">
    <property type="term" value="F:microtubule binding"/>
    <property type="evidence" value="ECO:0007669"/>
    <property type="project" value="InterPro"/>
</dbReference>
<evidence type="ECO:0000256" key="9">
    <source>
        <dbReference type="SAM" id="MobiDB-lite"/>
    </source>
</evidence>
<reference evidence="11 12" key="1">
    <citation type="journal article" date="2023" name="Hortic Res">
        <title>Pangenome of water caltrop reveals structural variations and asymmetric subgenome divergence after allopolyploidization.</title>
        <authorList>
            <person name="Zhang X."/>
            <person name="Chen Y."/>
            <person name="Wang L."/>
            <person name="Yuan Y."/>
            <person name="Fang M."/>
            <person name="Shi L."/>
            <person name="Lu R."/>
            <person name="Comes H.P."/>
            <person name="Ma Y."/>
            <person name="Chen Y."/>
            <person name="Huang G."/>
            <person name="Zhou Y."/>
            <person name="Zheng Z."/>
            <person name="Qiu Y."/>
        </authorList>
    </citation>
    <scope>NUCLEOTIDE SEQUENCE [LARGE SCALE GENOMIC DNA]</scope>
    <source>
        <strain evidence="11">F231</strain>
    </source>
</reference>
<dbReference type="InterPro" id="IPR027640">
    <property type="entry name" value="Kinesin-like_fam"/>
</dbReference>
<feature type="coiled-coil region" evidence="8">
    <location>
        <begin position="64"/>
        <end position="91"/>
    </location>
</feature>
<dbReference type="PROSITE" id="PS50067">
    <property type="entry name" value="KINESIN_MOTOR_2"/>
    <property type="match status" value="1"/>
</dbReference>
<evidence type="ECO:0000256" key="3">
    <source>
        <dbReference type="ARBA" id="ARBA00022741"/>
    </source>
</evidence>
<dbReference type="InterPro" id="IPR001752">
    <property type="entry name" value="Kinesin_motor_dom"/>
</dbReference>
<feature type="region of interest" description="Disordered" evidence="9">
    <location>
        <begin position="595"/>
        <end position="623"/>
    </location>
</feature>
<dbReference type="Gene3D" id="3.40.850.10">
    <property type="entry name" value="Kinesin motor domain"/>
    <property type="match status" value="1"/>
</dbReference>
<feature type="binding site" evidence="7">
    <location>
        <begin position="183"/>
        <end position="190"/>
    </location>
    <ligand>
        <name>ATP</name>
        <dbReference type="ChEBI" id="CHEBI:30616"/>
    </ligand>
</feature>
<keyword evidence="2" id="KW-0493">Microtubule</keyword>
<dbReference type="Pfam" id="PF00225">
    <property type="entry name" value="Kinesin"/>
    <property type="match status" value="1"/>
</dbReference>
<dbReference type="PRINTS" id="PR00380">
    <property type="entry name" value="KINESINHEAVY"/>
</dbReference>
<dbReference type="PANTHER" id="PTHR47972:SF9">
    <property type="entry name" value="KINESIN-LIKE PROTEIN KIN-14U"/>
    <property type="match status" value="1"/>
</dbReference>
<evidence type="ECO:0000256" key="1">
    <source>
        <dbReference type="ARBA" id="ARBA00010899"/>
    </source>
</evidence>
<evidence type="ECO:0000313" key="12">
    <source>
        <dbReference type="Proteomes" id="UP001346149"/>
    </source>
</evidence>
<evidence type="ECO:0000256" key="5">
    <source>
        <dbReference type="ARBA" id="ARBA00023054"/>
    </source>
</evidence>
<gene>
    <name evidence="11" type="ORF">SAY86_012602</name>
</gene>
<evidence type="ECO:0000256" key="2">
    <source>
        <dbReference type="ARBA" id="ARBA00022701"/>
    </source>
</evidence>
<dbReference type="SMART" id="SM00129">
    <property type="entry name" value="KISc"/>
    <property type="match status" value="1"/>
</dbReference>
<dbReference type="AlphaFoldDB" id="A0AAN7LSF3"/>
<name>A0AAN7LSF3_TRANT</name>
<dbReference type="FunFam" id="3.40.850.10:FF:000074">
    <property type="entry name" value="p-loop containing nucleoside triphosphate hydrolase superfamily protein"/>
    <property type="match status" value="1"/>
</dbReference>
<sequence>MLTSSEQICLISLPREDLKDPLESFPVGSPSDHSFELVPCSKLSNSQPLPAVCTDMTVSPEHEKDELKHAIANLEEEILLLRQKQRLLDQTRKVALNSIIDIKGSIRVFCRVLPFFPNNRRKFDHHVMTELEKVVIKIPGGTKEFGFDRVFPVGASQEDVFCEVKPIIRSALDGHNVCVLAYGQTGTGKTFTMDGMNDHPGIVPRALEELFTQSYLNELSSQSFSMSMLEVYMGNIRDLLAPKTMHKPHEASTRCNLNIQTDPKGLVEIDGLTEVQISDLGKAKWWYNRGKRARATSWTHVNEASSRSHCLTRISISQTRDSKDKAEMSKLWMVDLGGSERVLKTGATGQTLDEGRAINLSLSALGDVIASLRRKRGHVPYRNSKLTQILKDSLGLGSKVLMLVHISPSEDDVAETICSLSFAKRARAVESTRDIPEDLKKQHQKRLAELEAEMRKVEEKCSEVQEQILKAEFLLNENKKLFEASYGPSDDEDKKISTPKGIKQVSKIQLISDKPTKPYVPGLVPRFMTSTVASRQRQSASERDIVGRMKSTRLVTRGSVQLSVSQSFIYSEPLVRAVVSDQSSKKSRYVEPKTFPLTECPKSNKGSDLKPHPRSKMVTSSDPNLRVALSRHRRRVSSMI</sequence>
<dbReference type="GO" id="GO:0005524">
    <property type="term" value="F:ATP binding"/>
    <property type="evidence" value="ECO:0007669"/>
    <property type="project" value="UniProtKB-UniRule"/>
</dbReference>
<evidence type="ECO:0000259" key="10">
    <source>
        <dbReference type="PROSITE" id="PS50067"/>
    </source>
</evidence>
<evidence type="ECO:0000256" key="8">
    <source>
        <dbReference type="SAM" id="Coils"/>
    </source>
</evidence>
<keyword evidence="6 7" id="KW-0505">Motor protein</keyword>
<dbReference type="GO" id="GO:0003777">
    <property type="term" value="F:microtubule motor activity"/>
    <property type="evidence" value="ECO:0007669"/>
    <property type="project" value="InterPro"/>
</dbReference>
<evidence type="ECO:0000256" key="6">
    <source>
        <dbReference type="ARBA" id="ARBA00023175"/>
    </source>
</evidence>
<dbReference type="InterPro" id="IPR036961">
    <property type="entry name" value="Kinesin_motor_dom_sf"/>
</dbReference>
<dbReference type="Proteomes" id="UP001346149">
    <property type="component" value="Unassembled WGS sequence"/>
</dbReference>
<dbReference type="PANTHER" id="PTHR47972">
    <property type="entry name" value="KINESIN-LIKE PROTEIN KLP-3"/>
    <property type="match status" value="1"/>
</dbReference>
<dbReference type="SUPFAM" id="SSF52540">
    <property type="entry name" value="P-loop containing nucleoside triphosphate hydrolases"/>
    <property type="match status" value="1"/>
</dbReference>
<keyword evidence="3 7" id="KW-0547">Nucleotide-binding</keyword>
<evidence type="ECO:0000313" key="11">
    <source>
        <dbReference type="EMBL" id="KAK4794608.1"/>
    </source>
</evidence>
<dbReference type="GO" id="GO:0007018">
    <property type="term" value="P:microtubule-based movement"/>
    <property type="evidence" value="ECO:0007669"/>
    <property type="project" value="InterPro"/>
</dbReference>
<proteinExistence type="inferred from homology"/>